<evidence type="ECO:0000256" key="3">
    <source>
        <dbReference type="ARBA" id="ARBA00022490"/>
    </source>
</evidence>
<dbReference type="InterPro" id="IPR000649">
    <property type="entry name" value="IF-2B-related"/>
</dbReference>
<organism evidence="10 11">
    <name type="scientific">Daphnia magna</name>
    <dbReference type="NCBI Taxonomy" id="35525"/>
    <lineage>
        <taxon>Eukaryota</taxon>
        <taxon>Metazoa</taxon>
        <taxon>Ecdysozoa</taxon>
        <taxon>Arthropoda</taxon>
        <taxon>Crustacea</taxon>
        <taxon>Branchiopoda</taxon>
        <taxon>Diplostraca</taxon>
        <taxon>Cladocera</taxon>
        <taxon>Anomopoda</taxon>
        <taxon>Daphniidae</taxon>
        <taxon>Daphnia</taxon>
    </lineage>
</organism>
<accession>A0A0P5EMY5</accession>
<comment type="subcellular location">
    <subcellularLocation>
        <location evidence="1">Cytoplasm</location>
        <location evidence="1">Cytosol</location>
    </subcellularLocation>
</comment>
<dbReference type="PANTHER" id="PTHR45859:SF1">
    <property type="entry name" value="TRANSLATION INITIATION FACTOR EIF-2B SUBUNIT BETA"/>
    <property type="match status" value="1"/>
</dbReference>
<dbReference type="AlphaFoldDB" id="A0A0P5EMY5"/>
<proteinExistence type="inferred from homology"/>
<dbReference type="InterPro" id="IPR037171">
    <property type="entry name" value="NagB/RpiA_transferase-like"/>
</dbReference>
<dbReference type="SUPFAM" id="SSF100950">
    <property type="entry name" value="NagB/RpiA/CoA transferase-like"/>
    <property type="match status" value="1"/>
</dbReference>
<evidence type="ECO:0000256" key="2">
    <source>
        <dbReference type="ARBA" id="ARBA00007251"/>
    </source>
</evidence>
<dbReference type="PANTHER" id="PTHR45859">
    <property type="entry name" value="TRANSLATION INITIATION FACTOR EIF-2B SUBUNIT BETA"/>
    <property type="match status" value="1"/>
</dbReference>
<name>A0A0P5EMY5_9CRUS</name>
<evidence type="ECO:0000256" key="5">
    <source>
        <dbReference type="ARBA" id="ARBA00022917"/>
    </source>
</evidence>
<evidence type="ECO:0000313" key="11">
    <source>
        <dbReference type="Proteomes" id="UP000076858"/>
    </source>
</evidence>
<gene>
    <name evidence="10" type="ORF">APZ42_022986</name>
</gene>
<protein>
    <recommendedName>
        <fullName evidence="6">Translation initiation factor eIF2B subunit beta</fullName>
    </recommendedName>
    <alternativeName>
        <fullName evidence="7">eIF2B GDP-GTP exchange factor subunit beta</fullName>
    </alternativeName>
</protein>
<dbReference type="GO" id="GO:0003743">
    <property type="term" value="F:translation initiation factor activity"/>
    <property type="evidence" value="ECO:0007669"/>
    <property type="project" value="UniProtKB-KW"/>
</dbReference>
<keyword evidence="5" id="KW-0648">Protein biosynthesis</keyword>
<dbReference type="FunFam" id="3.40.50.10470:FF:000009">
    <property type="entry name" value="Translation initiation factor eIF2B subunit"/>
    <property type="match status" value="1"/>
</dbReference>
<dbReference type="InterPro" id="IPR051855">
    <property type="entry name" value="eIF2B_beta_subunit"/>
</dbReference>
<comment type="caution">
    <text evidence="10">The sequence shown here is derived from an EMBL/GenBank/DDBJ whole genome shotgun (WGS) entry which is preliminary data.</text>
</comment>
<keyword evidence="4 10" id="KW-0396">Initiation factor</keyword>
<keyword evidence="3" id="KW-0963">Cytoplasm</keyword>
<dbReference type="STRING" id="35525.A0A0P5EMY5"/>
<reference evidence="10 11" key="1">
    <citation type="submission" date="2016-03" db="EMBL/GenBank/DDBJ databases">
        <title>EvidentialGene: Evidence-directed Construction of Genes on Genomes.</title>
        <authorList>
            <person name="Gilbert D.G."/>
            <person name="Choi J.-H."/>
            <person name="Mockaitis K."/>
            <person name="Colbourne J."/>
            <person name="Pfrender M."/>
        </authorList>
    </citation>
    <scope>NUCLEOTIDE SEQUENCE [LARGE SCALE GENOMIC DNA]</scope>
    <source>
        <strain evidence="10 11">Xinb3</strain>
        <tissue evidence="10">Complete organism</tissue>
    </source>
</reference>
<comment type="subunit">
    <text evidence="8">Component of the translation initiation factor 2B (eIF2B) complex which is a heterodecamer of two sets of five different subunits: alpha, beta, gamma, delta and epsilon. Subunits alpha, beta and delta comprise a regulatory subcomplex and subunits epsilon and gamma comprise a catalytic subcomplex. Within the complex, the hexameric regulatory complex resides at the center, with the two heterodimeric catalytic subcomplexes bound on opposite sides.</text>
</comment>
<evidence type="ECO:0000313" key="10">
    <source>
        <dbReference type="EMBL" id="KZS12192.1"/>
    </source>
</evidence>
<evidence type="ECO:0000256" key="7">
    <source>
        <dbReference type="ARBA" id="ARBA00044228"/>
    </source>
</evidence>
<dbReference type="InterPro" id="IPR042529">
    <property type="entry name" value="IF_2B-like_C"/>
</dbReference>
<dbReference type="GO" id="GO:0005829">
    <property type="term" value="C:cytosol"/>
    <property type="evidence" value="ECO:0007669"/>
    <property type="project" value="UniProtKB-SubCell"/>
</dbReference>
<sequence length="350" mass="39132">MPSLESEIEGIIETFTNNLKQRKFKGSRDLALNSVQLWKKIIGQMKWQNARELMDKIKEIGKDFQETSPSETVIGNMTRRMLKIVRDEYAMLQKGKQEDSDLQESLQKILTADEVDVDYSKNIPLLKPAIMEHIGEFLTELESSEIDISAQALEHIHANEIIMTIGYSKTVFAFLKTAAKDRAFQVIVAECAPFYHGHKLAADLAEAQISTTLIPDSAIFAMMARVNKVIIGTHSVMANGGLKAVCGTHTLALAAKHYSVPFVVCAPMFKLCPEYVCSLDQDGFNQFASPEEVLSNDEGMLVSRVNVYNPIFDYVPPELVTLFISNTGGNAPSYIYRLLSELYHSLDVQL</sequence>
<evidence type="ECO:0000256" key="4">
    <source>
        <dbReference type="ARBA" id="ARBA00022540"/>
    </source>
</evidence>
<evidence type="ECO:0000256" key="1">
    <source>
        <dbReference type="ARBA" id="ARBA00004514"/>
    </source>
</evidence>
<comment type="similarity">
    <text evidence="2 9">Belongs to the eIF-2B alpha/beta/delta subunits family.</text>
</comment>
<evidence type="ECO:0000256" key="8">
    <source>
        <dbReference type="ARBA" id="ARBA00046432"/>
    </source>
</evidence>
<evidence type="ECO:0000256" key="6">
    <source>
        <dbReference type="ARBA" id="ARBA00044122"/>
    </source>
</evidence>
<dbReference type="GO" id="GO:0005085">
    <property type="term" value="F:guanyl-nucleotide exchange factor activity"/>
    <property type="evidence" value="ECO:0007669"/>
    <property type="project" value="TreeGrafter"/>
</dbReference>
<dbReference type="OrthoDB" id="269919at2759"/>
<dbReference type="EMBL" id="LRGB01001363">
    <property type="protein sequence ID" value="KZS12192.1"/>
    <property type="molecule type" value="Genomic_DNA"/>
</dbReference>
<dbReference type="Gene3D" id="3.40.50.10470">
    <property type="entry name" value="Translation initiation factor eif-2b, domain 2"/>
    <property type="match status" value="1"/>
</dbReference>
<dbReference type="GO" id="GO:0005851">
    <property type="term" value="C:eukaryotic translation initiation factor 2B complex"/>
    <property type="evidence" value="ECO:0007669"/>
    <property type="project" value="TreeGrafter"/>
</dbReference>
<evidence type="ECO:0000256" key="9">
    <source>
        <dbReference type="RuleBase" id="RU003814"/>
    </source>
</evidence>
<dbReference type="Pfam" id="PF01008">
    <property type="entry name" value="IF-2B"/>
    <property type="match status" value="1"/>
</dbReference>
<keyword evidence="11" id="KW-1185">Reference proteome</keyword>
<dbReference type="Proteomes" id="UP000076858">
    <property type="component" value="Unassembled WGS sequence"/>
</dbReference>